<keyword evidence="9" id="KW-1185">Reference proteome</keyword>
<dbReference type="Pfam" id="PF00874">
    <property type="entry name" value="PRD"/>
    <property type="match status" value="2"/>
</dbReference>
<dbReference type="SUPFAM" id="SSF52794">
    <property type="entry name" value="PTS system IIB component-like"/>
    <property type="match status" value="1"/>
</dbReference>
<dbReference type="CDD" id="cd05568">
    <property type="entry name" value="PTS_IIB_bgl_like"/>
    <property type="match status" value="1"/>
</dbReference>
<dbReference type="InterPro" id="IPR011608">
    <property type="entry name" value="PRD"/>
</dbReference>
<dbReference type="InterPro" id="IPR013011">
    <property type="entry name" value="PTS_EIIB_2"/>
</dbReference>
<dbReference type="EMBL" id="JANJZL010000012">
    <property type="protein sequence ID" value="MCR2045126.1"/>
    <property type="molecule type" value="Genomic_DNA"/>
</dbReference>
<comment type="caution">
    <text evidence="8">The sequence shown here is derived from an EMBL/GenBank/DDBJ whole genome shotgun (WGS) entry which is preliminary data.</text>
</comment>
<evidence type="ECO:0000256" key="1">
    <source>
        <dbReference type="ARBA" id="ARBA00022679"/>
    </source>
</evidence>
<dbReference type="Gene3D" id="3.40.50.2300">
    <property type="match status" value="1"/>
</dbReference>
<name>A0A9X2MQ56_9FIRM</name>
<dbReference type="Pfam" id="PF02302">
    <property type="entry name" value="PTS_IIB"/>
    <property type="match status" value="1"/>
</dbReference>
<keyword evidence="4" id="KW-0010">Activator</keyword>
<dbReference type="Gene3D" id="1.10.1790.10">
    <property type="entry name" value="PRD domain"/>
    <property type="match status" value="2"/>
</dbReference>
<dbReference type="GO" id="GO:0009401">
    <property type="term" value="P:phosphoenolpyruvate-dependent sugar phosphotransferase system"/>
    <property type="evidence" value="ECO:0007669"/>
    <property type="project" value="InterPro"/>
</dbReference>
<evidence type="ECO:0000313" key="9">
    <source>
        <dbReference type="Proteomes" id="UP001142078"/>
    </source>
</evidence>
<feature type="domain" description="PRD" evidence="7">
    <location>
        <begin position="183"/>
        <end position="290"/>
    </location>
</feature>
<feature type="domain" description="PTS EIIB type-2" evidence="6">
    <location>
        <begin position="411"/>
        <end position="499"/>
    </location>
</feature>
<dbReference type="InterPro" id="IPR036095">
    <property type="entry name" value="PTS_EIIB-like_sf"/>
</dbReference>
<dbReference type="Pfam" id="PF05043">
    <property type="entry name" value="Mga"/>
    <property type="match status" value="1"/>
</dbReference>
<dbReference type="GO" id="GO:0006355">
    <property type="term" value="P:regulation of DNA-templated transcription"/>
    <property type="evidence" value="ECO:0007669"/>
    <property type="project" value="InterPro"/>
</dbReference>
<evidence type="ECO:0000256" key="5">
    <source>
        <dbReference type="ARBA" id="ARBA00023163"/>
    </source>
</evidence>
<dbReference type="PROSITE" id="PS51372">
    <property type="entry name" value="PRD_2"/>
    <property type="match status" value="2"/>
</dbReference>
<dbReference type="PANTHER" id="PTHR30185">
    <property type="entry name" value="CRYPTIC BETA-GLUCOSIDE BGL OPERON ANTITERMINATOR"/>
    <property type="match status" value="1"/>
</dbReference>
<dbReference type="AlphaFoldDB" id="A0A9X2MQ56"/>
<keyword evidence="5" id="KW-0804">Transcription</keyword>
<dbReference type="GO" id="GO:0008982">
    <property type="term" value="F:protein-N(PI)-phosphohistidine-sugar phosphotransferase activity"/>
    <property type="evidence" value="ECO:0007669"/>
    <property type="project" value="InterPro"/>
</dbReference>
<keyword evidence="1" id="KW-0808">Transferase</keyword>
<protein>
    <submittedName>
        <fullName evidence="8">PRD domain-containing protein</fullName>
    </submittedName>
</protein>
<evidence type="ECO:0000313" key="8">
    <source>
        <dbReference type="EMBL" id="MCR2045126.1"/>
    </source>
</evidence>
<dbReference type="InterPro" id="IPR036634">
    <property type="entry name" value="PRD_sf"/>
</dbReference>
<evidence type="ECO:0000256" key="2">
    <source>
        <dbReference type="ARBA" id="ARBA00022737"/>
    </source>
</evidence>
<accession>A0A9X2MQ56</accession>
<dbReference type="SUPFAM" id="SSF63520">
    <property type="entry name" value="PTS-regulatory domain, PRD"/>
    <property type="match status" value="2"/>
</dbReference>
<organism evidence="8 9">
    <name type="scientific">Anaerosalibacter massiliensis</name>
    <dbReference type="NCBI Taxonomy" id="1347392"/>
    <lineage>
        <taxon>Bacteria</taxon>
        <taxon>Bacillati</taxon>
        <taxon>Bacillota</taxon>
        <taxon>Tissierellia</taxon>
        <taxon>Tissierellales</taxon>
        <taxon>Sporanaerobacteraceae</taxon>
        <taxon>Anaerosalibacter</taxon>
    </lineage>
</organism>
<keyword evidence="3" id="KW-0805">Transcription regulation</keyword>
<evidence type="ECO:0000256" key="3">
    <source>
        <dbReference type="ARBA" id="ARBA00023015"/>
    </source>
</evidence>
<proteinExistence type="predicted"/>
<keyword evidence="2" id="KW-0677">Repeat</keyword>
<dbReference type="Gene3D" id="1.10.10.10">
    <property type="entry name" value="Winged helix-like DNA-binding domain superfamily/Winged helix DNA-binding domain"/>
    <property type="match status" value="1"/>
</dbReference>
<sequence>MQKKYMPMKYFSDILNISRKTVLNDIDEIEKIINPIGAKIDRKQGIGIRIYYTPSQLDELNNVLNNIKVSNKDNDLEYRRIQILLNLLIPTSEYTTIQKLSDEHMVSRTSINNDLDEIQKILDIYNLSLSKTLKGTRIVGSEINIRKALVSIVQEYGKTNPDYIVEYQNIRHKELNIDEINTILNKESVFFFEELLNELENKLKLVIYEPYYTNLLTHLVIMTNRIINGNYIDDILDLNESVLVVDEELYSSAVYLIKEIEKKFNIEIDKQEIVYIYKHLISIGLSHDNKDDNNEKNIKEFDLPPAHFTEYLIDIVSQMSNTNYRLRPNLYDRLLLHIKPMLNRIKYNIQIKNPLLNDFLREFEEEFFIMKIACFLACNKFGINKINDHEVSYILSYFISENEKIVEAMKIKILVICHSGYGTSQLLAARLEKAFNNIEVVNIVASKSVDSIDLDKIDLIVSTVNLDIEQPYLIVSAFLNEIDKENIRNYIEMILENKRKLSSNNPVKTISLETINSCKDMEEFKKYFIEDNLIHIKNNTYVYLVYSGQDSVKKYVYEQDNSWKHIFAIRYSNYVYLSEVLRQIAGGCLNEER</sequence>
<evidence type="ECO:0000259" key="6">
    <source>
        <dbReference type="PROSITE" id="PS51099"/>
    </source>
</evidence>
<reference evidence="8" key="1">
    <citation type="submission" date="2022-07" db="EMBL/GenBank/DDBJ databases">
        <title>Enhanced cultured diversity of the mouse gut microbiota enables custom-made synthetic communities.</title>
        <authorList>
            <person name="Afrizal A."/>
        </authorList>
    </citation>
    <scope>NUCLEOTIDE SEQUENCE</scope>
    <source>
        <strain evidence="8">DSM 29482</strain>
    </source>
</reference>
<dbReference type="PROSITE" id="PS51099">
    <property type="entry name" value="PTS_EIIB_TYPE_2"/>
    <property type="match status" value="1"/>
</dbReference>
<dbReference type="InterPro" id="IPR003501">
    <property type="entry name" value="PTS_EIIB_2/3"/>
</dbReference>
<dbReference type="Proteomes" id="UP001142078">
    <property type="component" value="Unassembled WGS sequence"/>
</dbReference>
<dbReference type="InterPro" id="IPR036388">
    <property type="entry name" value="WH-like_DNA-bd_sf"/>
</dbReference>
<evidence type="ECO:0000259" key="7">
    <source>
        <dbReference type="PROSITE" id="PS51372"/>
    </source>
</evidence>
<feature type="domain" description="PRD" evidence="7">
    <location>
        <begin position="300"/>
        <end position="408"/>
    </location>
</feature>
<evidence type="ECO:0000256" key="4">
    <source>
        <dbReference type="ARBA" id="ARBA00023159"/>
    </source>
</evidence>
<dbReference type="PANTHER" id="PTHR30185:SF18">
    <property type="entry name" value="TRANSCRIPTIONAL REGULATOR MTLR"/>
    <property type="match status" value="1"/>
</dbReference>
<dbReference type="RefSeq" id="WP_257490628.1">
    <property type="nucleotide sequence ID" value="NZ_JANJZL010000012.1"/>
</dbReference>
<dbReference type="InterPro" id="IPR007737">
    <property type="entry name" value="Mga_HTH"/>
</dbReference>
<dbReference type="InterPro" id="IPR050661">
    <property type="entry name" value="BglG_antiterminators"/>
</dbReference>
<gene>
    <name evidence="8" type="ORF">NSA23_13535</name>
</gene>